<sequence length="215" mass="24873">MRDQLDVPVSTAPLASDTVLFEDAGNAATLYYLPRYKLDTESTVDGKERYKAVLEARAPGWVLRLHLVKYAAEELGLADRQAQPLPHRTTLTLRYTLARVGRRSEGACFRRSYGRGERPASRYPAQRHGRARRAVCGHDQTRIQSEFYCPALHASRRPHPWLFERFPHKLPDQRIFIPRRRFPLERFRDRSANLKINLPQASRKPGFDPLSATRR</sequence>
<dbReference type="Proteomes" id="UP000266340">
    <property type="component" value="Unassembled WGS sequence"/>
</dbReference>
<reference evidence="2 3" key="1">
    <citation type="submission" date="2018-09" db="EMBL/GenBank/DDBJ databases">
        <title>Cohnella cavernae sp. nov., isolated from a karst cave.</title>
        <authorList>
            <person name="Zhu H."/>
        </authorList>
    </citation>
    <scope>NUCLEOTIDE SEQUENCE [LARGE SCALE GENOMIC DNA]</scope>
    <source>
        <strain evidence="2 3">K2E09-144</strain>
    </source>
</reference>
<organism evidence="2 3">
    <name type="scientific">Cohnella faecalis</name>
    <dbReference type="NCBI Taxonomy" id="2315694"/>
    <lineage>
        <taxon>Bacteria</taxon>
        <taxon>Bacillati</taxon>
        <taxon>Bacillota</taxon>
        <taxon>Bacilli</taxon>
        <taxon>Bacillales</taxon>
        <taxon>Paenibacillaceae</taxon>
        <taxon>Cohnella</taxon>
    </lineage>
</organism>
<name>A0A398CM16_9BACL</name>
<evidence type="ECO:0000313" key="3">
    <source>
        <dbReference type="Proteomes" id="UP000266340"/>
    </source>
</evidence>
<dbReference type="AlphaFoldDB" id="A0A398CM16"/>
<feature type="region of interest" description="Disordered" evidence="1">
    <location>
        <begin position="116"/>
        <end position="136"/>
    </location>
</feature>
<accession>A0A398CM16</accession>
<keyword evidence="3" id="KW-1185">Reference proteome</keyword>
<feature type="region of interest" description="Disordered" evidence="1">
    <location>
        <begin position="196"/>
        <end position="215"/>
    </location>
</feature>
<dbReference type="EMBL" id="QXJM01000037">
    <property type="protein sequence ID" value="RIE03485.1"/>
    <property type="molecule type" value="Genomic_DNA"/>
</dbReference>
<gene>
    <name evidence="2" type="ORF">D3H35_12620</name>
</gene>
<feature type="compositionally biased region" description="Basic residues" evidence="1">
    <location>
        <begin position="125"/>
        <end position="135"/>
    </location>
</feature>
<comment type="caution">
    <text evidence="2">The sequence shown here is derived from an EMBL/GenBank/DDBJ whole genome shotgun (WGS) entry which is preliminary data.</text>
</comment>
<protein>
    <submittedName>
        <fullName evidence="2">Uncharacterized protein</fullName>
    </submittedName>
</protein>
<dbReference type="RefSeq" id="WP_119149695.1">
    <property type="nucleotide sequence ID" value="NZ_QXJM01000037.1"/>
</dbReference>
<proteinExistence type="predicted"/>
<evidence type="ECO:0000313" key="2">
    <source>
        <dbReference type="EMBL" id="RIE03485.1"/>
    </source>
</evidence>
<evidence type="ECO:0000256" key="1">
    <source>
        <dbReference type="SAM" id="MobiDB-lite"/>
    </source>
</evidence>